<accession>F4WL39</accession>
<dbReference type="InParanoid" id="F4WL39"/>
<evidence type="ECO:0000313" key="2">
    <source>
        <dbReference type="Proteomes" id="UP000007755"/>
    </source>
</evidence>
<gene>
    <name evidence="1" type="ORF">G5I_06463</name>
</gene>
<reference evidence="1" key="1">
    <citation type="submission" date="2011-02" db="EMBL/GenBank/DDBJ databases">
        <title>The genome of the leaf-cutting ant Acromyrmex echinatior suggests key adaptations to social evolution and fungus farming.</title>
        <authorList>
            <person name="Nygaard S."/>
            <person name="Zhang G."/>
        </authorList>
    </citation>
    <scope>NUCLEOTIDE SEQUENCE</scope>
</reference>
<organism evidence="2">
    <name type="scientific">Acromyrmex echinatior</name>
    <name type="common">Panamanian leafcutter ant</name>
    <name type="synonym">Acromyrmex octospinosus echinatior</name>
    <dbReference type="NCBI Taxonomy" id="103372"/>
    <lineage>
        <taxon>Eukaryota</taxon>
        <taxon>Metazoa</taxon>
        <taxon>Ecdysozoa</taxon>
        <taxon>Arthropoda</taxon>
        <taxon>Hexapoda</taxon>
        <taxon>Insecta</taxon>
        <taxon>Pterygota</taxon>
        <taxon>Neoptera</taxon>
        <taxon>Endopterygota</taxon>
        <taxon>Hymenoptera</taxon>
        <taxon>Apocrita</taxon>
        <taxon>Aculeata</taxon>
        <taxon>Formicoidea</taxon>
        <taxon>Formicidae</taxon>
        <taxon>Myrmicinae</taxon>
        <taxon>Acromyrmex</taxon>
    </lineage>
</organism>
<dbReference type="AlphaFoldDB" id="F4WL39"/>
<name>F4WL39_ACREC</name>
<evidence type="ECO:0000313" key="1">
    <source>
        <dbReference type="EMBL" id="EGI65002.1"/>
    </source>
</evidence>
<sequence length="154" mass="17434">MGSQEAFERTATMETTTCKSQIATSCRKIYYTIATGERTIDARGSVLRAWGFCDNARVRTERRTVTIVDITQAVEPEVDKLLPDVFKVPPAIRLTVSTTRSRVSAYTANLFKRIIAVRTTCRMLSILNLRCSVSSNYYGIYASMLCNWNNYRHG</sequence>
<protein>
    <submittedName>
        <fullName evidence="1">Uncharacterized protein</fullName>
    </submittedName>
</protein>
<proteinExistence type="predicted"/>
<keyword evidence="2" id="KW-1185">Reference proteome</keyword>
<dbReference type="EMBL" id="GL888207">
    <property type="protein sequence ID" value="EGI65002.1"/>
    <property type="molecule type" value="Genomic_DNA"/>
</dbReference>
<dbReference type="Proteomes" id="UP000007755">
    <property type="component" value="Unassembled WGS sequence"/>
</dbReference>